<evidence type="ECO:0000256" key="1">
    <source>
        <dbReference type="ARBA" id="ARBA00004442"/>
    </source>
</evidence>
<dbReference type="SUPFAM" id="SSF56954">
    <property type="entry name" value="Outer membrane efflux proteins (OEP)"/>
    <property type="match status" value="1"/>
</dbReference>
<sequence>MGKTFRHAVLGFASAAFLSGALAPAASAETLTDALISAYKNSRLLEQNQALLRAADENVAQSIAALRPVLQFIAEATNVDTPQISSNTSGTVSLQASMALFDGGSNRMAVEAAKESVLSARASLVGVEQNVLLTAVQAYMDVRASIQNVSLAQNNVRLISEQLRAAQDRFDVGEVTRTDVSLAESRLATAQSNLVAAEGALTSAREVYRTAVGHYPQTLTGTPRVPTLPKTLADARSIAVRGHPSIISAQHDVTAAEISIARAKAARGPSVSATAAASRTDGGNDSSSVGLELRQTLYSGGALVSVQRQAAANRDASRAALHRSVQLVEQDVGQSWSGLAVSRSQLLASDQRIRAAQLAFEGTREEARLGSRTTLDVLDAEQELLDARTGRVDAETNQFIAYYSVLASMGLLTVEHLNLGIPTYDPTAYYNAVRNAPLRSIQGEQLDRVLKNIGRE</sequence>
<evidence type="ECO:0000313" key="10">
    <source>
        <dbReference type="EMBL" id="MBB4022964.1"/>
    </source>
</evidence>
<keyword evidence="4" id="KW-1134">Transmembrane beta strand</keyword>
<dbReference type="GO" id="GO:0009279">
    <property type="term" value="C:cell outer membrane"/>
    <property type="evidence" value="ECO:0007669"/>
    <property type="project" value="UniProtKB-SubCell"/>
</dbReference>
<comment type="caution">
    <text evidence="10">The sequence shown here is derived from an EMBL/GenBank/DDBJ whole genome shotgun (WGS) entry which is preliminary data.</text>
</comment>
<keyword evidence="6" id="KW-0472">Membrane</keyword>
<dbReference type="EMBL" id="JACIEQ010000004">
    <property type="protein sequence ID" value="MBB4022964.1"/>
    <property type="molecule type" value="Genomic_DNA"/>
</dbReference>
<dbReference type="Gene3D" id="1.20.1600.10">
    <property type="entry name" value="Outer membrane efflux proteins (OEP)"/>
    <property type="match status" value="1"/>
</dbReference>
<comment type="similarity">
    <text evidence="2">Belongs to the outer membrane factor (OMF) (TC 1.B.17) family.</text>
</comment>
<name>A0A840CA86_9RHOB</name>
<dbReference type="NCBIfam" id="TIGR01844">
    <property type="entry name" value="type_I_sec_TolC"/>
    <property type="match status" value="1"/>
</dbReference>
<organism evidence="10 11">
    <name type="scientific">Actibacterium naphthalenivorans</name>
    <dbReference type="NCBI Taxonomy" id="1614693"/>
    <lineage>
        <taxon>Bacteria</taxon>
        <taxon>Pseudomonadati</taxon>
        <taxon>Pseudomonadota</taxon>
        <taxon>Alphaproteobacteria</taxon>
        <taxon>Rhodobacterales</taxon>
        <taxon>Roseobacteraceae</taxon>
        <taxon>Actibacterium</taxon>
    </lineage>
</organism>
<dbReference type="InterPro" id="IPR051906">
    <property type="entry name" value="TolC-like"/>
</dbReference>
<feature type="region of interest" description="Disordered" evidence="8">
    <location>
        <begin position="269"/>
        <end position="288"/>
    </location>
</feature>
<dbReference type="InterPro" id="IPR003423">
    <property type="entry name" value="OMP_efflux"/>
</dbReference>
<evidence type="ECO:0000256" key="9">
    <source>
        <dbReference type="SAM" id="SignalP"/>
    </source>
</evidence>
<dbReference type="GO" id="GO:0015288">
    <property type="term" value="F:porin activity"/>
    <property type="evidence" value="ECO:0007669"/>
    <property type="project" value="TreeGrafter"/>
</dbReference>
<evidence type="ECO:0000256" key="2">
    <source>
        <dbReference type="ARBA" id="ARBA00007613"/>
    </source>
</evidence>
<dbReference type="Pfam" id="PF02321">
    <property type="entry name" value="OEP"/>
    <property type="match status" value="2"/>
</dbReference>
<evidence type="ECO:0000256" key="5">
    <source>
        <dbReference type="ARBA" id="ARBA00022692"/>
    </source>
</evidence>
<keyword evidence="3" id="KW-0813">Transport</keyword>
<accession>A0A840CA86</accession>
<feature type="compositionally biased region" description="Polar residues" evidence="8">
    <location>
        <begin position="271"/>
        <end position="288"/>
    </location>
</feature>
<dbReference type="GO" id="GO:1990281">
    <property type="term" value="C:efflux pump complex"/>
    <property type="evidence" value="ECO:0007669"/>
    <property type="project" value="TreeGrafter"/>
</dbReference>
<keyword evidence="5" id="KW-0812">Transmembrane</keyword>
<evidence type="ECO:0000256" key="4">
    <source>
        <dbReference type="ARBA" id="ARBA00022452"/>
    </source>
</evidence>
<dbReference type="GO" id="GO:0015562">
    <property type="term" value="F:efflux transmembrane transporter activity"/>
    <property type="evidence" value="ECO:0007669"/>
    <property type="project" value="InterPro"/>
</dbReference>
<dbReference type="PANTHER" id="PTHR30026:SF22">
    <property type="entry name" value="OUTER MEMBRANE EFFLUX PROTEIN"/>
    <property type="match status" value="1"/>
</dbReference>
<evidence type="ECO:0000256" key="6">
    <source>
        <dbReference type="ARBA" id="ARBA00023136"/>
    </source>
</evidence>
<evidence type="ECO:0000256" key="3">
    <source>
        <dbReference type="ARBA" id="ARBA00022448"/>
    </source>
</evidence>
<evidence type="ECO:0000256" key="8">
    <source>
        <dbReference type="SAM" id="MobiDB-lite"/>
    </source>
</evidence>
<evidence type="ECO:0000256" key="7">
    <source>
        <dbReference type="ARBA" id="ARBA00023237"/>
    </source>
</evidence>
<dbReference type="RefSeq" id="WP_054539387.1">
    <property type="nucleotide sequence ID" value="NZ_JACIEQ010000004.1"/>
</dbReference>
<dbReference type="InterPro" id="IPR010130">
    <property type="entry name" value="T1SS_OMP_TolC"/>
</dbReference>
<feature type="signal peptide" evidence="9">
    <location>
        <begin position="1"/>
        <end position="28"/>
    </location>
</feature>
<evidence type="ECO:0000313" key="11">
    <source>
        <dbReference type="Proteomes" id="UP000585681"/>
    </source>
</evidence>
<keyword evidence="11" id="KW-1185">Reference proteome</keyword>
<reference evidence="10" key="1">
    <citation type="submission" date="2020-08" db="EMBL/GenBank/DDBJ databases">
        <title>Genomic Encyclopedia of Type Strains, Phase IV (KMG-IV): sequencing the most valuable type-strain genomes for metagenomic binning, comparative biology and taxonomic classification.</title>
        <authorList>
            <person name="Goeker M."/>
        </authorList>
    </citation>
    <scope>NUCLEOTIDE SEQUENCE [LARGE SCALE GENOMIC DNA]</scope>
    <source>
        <strain evidence="10">DSM 105040</strain>
    </source>
</reference>
<keyword evidence="9" id="KW-0732">Signal</keyword>
<keyword evidence="7" id="KW-0998">Cell outer membrane</keyword>
<comment type="subcellular location">
    <subcellularLocation>
        <location evidence="1">Cell outer membrane</location>
    </subcellularLocation>
</comment>
<feature type="chain" id="PRO_5032703837" evidence="9">
    <location>
        <begin position="29"/>
        <end position="456"/>
    </location>
</feature>
<dbReference type="Proteomes" id="UP000585681">
    <property type="component" value="Unassembled WGS sequence"/>
</dbReference>
<proteinExistence type="inferred from homology"/>
<protein>
    <submittedName>
        <fullName evidence="10">Outer membrane protein</fullName>
    </submittedName>
</protein>
<gene>
    <name evidence="10" type="ORF">GGR17_002786</name>
</gene>
<dbReference type="AlphaFoldDB" id="A0A840CA86"/>
<dbReference type="PANTHER" id="PTHR30026">
    <property type="entry name" value="OUTER MEMBRANE PROTEIN TOLC"/>
    <property type="match status" value="1"/>
</dbReference>